<reference evidence="1 2" key="1">
    <citation type="submission" date="2016-11" db="EMBL/GenBank/DDBJ databases">
        <authorList>
            <person name="Jaros S."/>
            <person name="Januszkiewicz K."/>
            <person name="Wedrychowicz H."/>
        </authorList>
    </citation>
    <scope>NUCLEOTIDE SEQUENCE [LARGE SCALE GENOMIC DNA]</scope>
    <source>
        <strain evidence="1 2">DSM 29431</strain>
    </source>
</reference>
<accession>A0A1M5WWA0</accession>
<protein>
    <submittedName>
        <fullName evidence="1">Uncharacterized protein</fullName>
    </submittedName>
</protein>
<dbReference type="STRING" id="996342.SAMN05443551_3540"/>
<organism evidence="1 2">
    <name type="scientific">Marivita hallyeonensis</name>
    <dbReference type="NCBI Taxonomy" id="996342"/>
    <lineage>
        <taxon>Bacteria</taxon>
        <taxon>Pseudomonadati</taxon>
        <taxon>Pseudomonadota</taxon>
        <taxon>Alphaproteobacteria</taxon>
        <taxon>Rhodobacterales</taxon>
        <taxon>Roseobacteraceae</taxon>
        <taxon>Marivita</taxon>
    </lineage>
</organism>
<name>A0A1M5WWA0_9RHOB</name>
<dbReference type="Proteomes" id="UP000184221">
    <property type="component" value="Unassembled WGS sequence"/>
</dbReference>
<proteinExistence type="predicted"/>
<sequence length="246" mass="26891">MSIVREGAARAVAGLLMVGASTIATAVHSKTDEARAHIDAVLVCERFEEGMAGILEAAGDLDWRLLTNADYAEWGHLIQEIIWTRLVSHDPMARRDANIEAMVNMKRAISSEHEAAKSYIANADPSELFGDPTRRLLVNPAAPDAVLVLMSPGAYGAGADCVVVSTDVPPKSFLSLFSDLREFPAANAMMTAAQFSARVVQPTETEAGTFTIVREIDPERLAAFTDYKMHLRHSFEVKMYEKRPAE</sequence>
<keyword evidence="2" id="KW-1185">Reference proteome</keyword>
<dbReference type="AlphaFoldDB" id="A0A1M5WWA0"/>
<dbReference type="RefSeq" id="WP_178346922.1">
    <property type="nucleotide sequence ID" value="NZ_FQXC01000005.1"/>
</dbReference>
<gene>
    <name evidence="1" type="ORF">SAMN05443551_3540</name>
</gene>
<dbReference type="EMBL" id="FQXC01000005">
    <property type="protein sequence ID" value="SHH91414.1"/>
    <property type="molecule type" value="Genomic_DNA"/>
</dbReference>
<evidence type="ECO:0000313" key="1">
    <source>
        <dbReference type="EMBL" id="SHH91414.1"/>
    </source>
</evidence>
<evidence type="ECO:0000313" key="2">
    <source>
        <dbReference type="Proteomes" id="UP000184221"/>
    </source>
</evidence>